<dbReference type="PROSITE" id="PS50005">
    <property type="entry name" value="TPR"/>
    <property type="match status" value="1"/>
</dbReference>
<keyword evidence="9" id="KW-1185">Reference proteome</keyword>
<dbReference type="InterPro" id="IPR019734">
    <property type="entry name" value="TPR_rpt"/>
</dbReference>
<evidence type="ECO:0000256" key="4">
    <source>
        <dbReference type="ARBA" id="ARBA00038101"/>
    </source>
</evidence>
<keyword evidence="1" id="KW-0479">Metal-binding</keyword>
<reference evidence="8 9" key="1">
    <citation type="submission" date="2024-08" db="EMBL/GenBank/DDBJ databases">
        <authorList>
            <person name="Cucini C."/>
            <person name="Frati F."/>
        </authorList>
    </citation>
    <scope>NUCLEOTIDE SEQUENCE [LARGE SCALE GENOMIC DNA]</scope>
</reference>
<dbReference type="SUPFAM" id="SSF144232">
    <property type="entry name" value="HIT/MYND zinc finger-like"/>
    <property type="match status" value="1"/>
</dbReference>
<feature type="domain" description="MYND-type" evidence="7">
    <location>
        <begin position="1142"/>
        <end position="1181"/>
    </location>
</feature>
<dbReference type="SUPFAM" id="SSF81901">
    <property type="entry name" value="HCP-like"/>
    <property type="match status" value="1"/>
</dbReference>
<keyword evidence="2 5" id="KW-0863">Zinc-finger</keyword>
<dbReference type="Pfam" id="PF08238">
    <property type="entry name" value="Sel1"/>
    <property type="match status" value="3"/>
</dbReference>
<dbReference type="InterPro" id="IPR011990">
    <property type="entry name" value="TPR-like_helical_dom_sf"/>
</dbReference>
<dbReference type="SUPFAM" id="SSF48452">
    <property type="entry name" value="TPR-like"/>
    <property type="match status" value="1"/>
</dbReference>
<evidence type="ECO:0000256" key="6">
    <source>
        <dbReference type="PROSITE-ProRule" id="PRU00339"/>
    </source>
</evidence>
<keyword evidence="6" id="KW-0802">TPR repeat</keyword>
<evidence type="ECO:0000256" key="3">
    <source>
        <dbReference type="ARBA" id="ARBA00022833"/>
    </source>
</evidence>
<evidence type="ECO:0000259" key="7">
    <source>
        <dbReference type="PROSITE" id="PS50865"/>
    </source>
</evidence>
<proteinExistence type="inferred from homology"/>
<dbReference type="SMART" id="SM00671">
    <property type="entry name" value="SEL1"/>
    <property type="match status" value="5"/>
</dbReference>
<dbReference type="InterPro" id="IPR002893">
    <property type="entry name" value="Znf_MYND"/>
</dbReference>
<dbReference type="InterPro" id="IPR050767">
    <property type="entry name" value="Sel1_AlgK"/>
</dbReference>
<dbReference type="Proteomes" id="UP001642540">
    <property type="component" value="Unassembled WGS sequence"/>
</dbReference>
<sequence length="1204" mass="137729">MAEAESNNEDELKQNCVKAEFMFVKVKNYLIELFCQRYLHTTKLKWMDNVESGRFIFQGLGKTFYEKASPQHKEMMLEGDLKNWEIGLLCGVLPLTIKLTGPKRAKLKWKEQNDSIRELGEIHKKVSASPKMTTPEFIKMAEDIGRLLINLEMNPERVELFLKAFVSQSVPSHLDQMFWALNSIRESEELAKEAFSQHNFEVAIQYLDKTLDTFHFKSKDKLSELLRMRAWSHVHWAHKQQDASKKEEHMKAAFLDAKGSIEFDGKGGHPEAHYVAGVCYGELQSYDESSKHFYQAIAGDPMNVTYRKMKDVYQLLAGDYLMPDLLAPPTDSLSFLQLVAVARSGIDNLLGLDVKNCLQSNSQFVTQEQLSDEQKMVILGYQHMYGWGQQRDLNEAYLCFQKAIRGATESEAKYNLGIICHFSDRTTNEHMEKGFLLLKEVAFMEGAESGGVTNNAGNVICISQAQFVMGLFHERGAEFGMEANVLKAAYWFKKSHKNGFAYATAKVGFMYRHGCGLQKSEKSAEMYFTHAINMGHSPAYVYLMNLYIAQKEFAKAQAVADKAWKANISGITTIASKLIAVIRAGKFVLAKFEPEVRETEENRFCLPTKGFTFHERQQRSRAAAQVHKNLVSVLVQDDLKIKVSNQNLKDTIPHVMNYDSLWDIGWKGASGSIIAKLLCDTAMHYFEFCTLLTKYNTDIGSLYGNENNVKQFVNSLYAVFESDPTSLVWDESVCSITYDHLVRIIQFGIGKSDREFCRKRDLCIAEITCAGRKYLGLGKDSDRFLVRAWTFDSQSIRIANSFVYHYLKLRDFDRAYLVGVEALERFRDEDMSQVSMCDLVYNHGIVCLLNDSSQFGSSLSMKKEAKLCFEKFIQQAPNDHKNMPEAYYNLGVVLSFLYKEMRELRDHHFDEVQHYLEEGELAEASQLQCFLPYESSIRDMLKDTVRMFMKKSDKGTNSLSNVEQIQVPVIDNVANVEPKLKITNTTVAQLVKSEAERILDEKHRVRLITNLRKELVKMRTCIIKEEDSSLDGVNSTPFYVQNLMSEEYVCGELKLTVVDEALLMTGDQNLVVVVAQDPLKRTLTLTMRKLPPDYSWIQNHIGFGRQIIVKNPHIFYNDSGISHIEIESLLTVRIMEKIKNPCRYCLKEEAPKVCTKCRRAQYCDKDCQLNDWTLLKHKLICKILSGAVTKNSSQPQIPQDGRSH</sequence>
<evidence type="ECO:0000256" key="5">
    <source>
        <dbReference type="PROSITE-ProRule" id="PRU00134"/>
    </source>
</evidence>
<gene>
    <name evidence="8" type="ORF">ODALV1_LOCUS20235</name>
</gene>
<dbReference type="InterPro" id="IPR006597">
    <property type="entry name" value="Sel1-like"/>
</dbReference>
<comment type="caution">
    <text evidence="8">The sequence shown here is derived from an EMBL/GenBank/DDBJ whole genome shotgun (WGS) entry which is preliminary data.</text>
</comment>
<dbReference type="PROSITE" id="PS50865">
    <property type="entry name" value="ZF_MYND_2"/>
    <property type="match status" value="1"/>
</dbReference>
<dbReference type="PANTHER" id="PTHR11102:SF160">
    <property type="entry name" value="ERAD-ASSOCIATED E3 UBIQUITIN-PROTEIN LIGASE COMPONENT HRD3"/>
    <property type="match status" value="1"/>
</dbReference>
<evidence type="ECO:0000313" key="9">
    <source>
        <dbReference type="Proteomes" id="UP001642540"/>
    </source>
</evidence>
<dbReference type="Gene3D" id="6.10.140.2220">
    <property type="match status" value="1"/>
</dbReference>
<name>A0ABP1R9G8_9HEXA</name>
<dbReference type="PROSITE" id="PS01360">
    <property type="entry name" value="ZF_MYND_1"/>
    <property type="match status" value="1"/>
</dbReference>
<comment type="similarity">
    <text evidence="4">Belongs to the sel-1 family.</text>
</comment>
<dbReference type="EMBL" id="CAXLJM020000068">
    <property type="protein sequence ID" value="CAL8123553.1"/>
    <property type="molecule type" value="Genomic_DNA"/>
</dbReference>
<feature type="repeat" description="TPR" evidence="6">
    <location>
        <begin position="270"/>
        <end position="303"/>
    </location>
</feature>
<dbReference type="Gene3D" id="1.25.40.10">
    <property type="entry name" value="Tetratricopeptide repeat domain"/>
    <property type="match status" value="2"/>
</dbReference>
<dbReference type="PANTHER" id="PTHR11102">
    <property type="entry name" value="SEL-1-LIKE PROTEIN"/>
    <property type="match status" value="1"/>
</dbReference>
<accession>A0ABP1R9G8</accession>
<protein>
    <recommendedName>
        <fullName evidence="7">MYND-type domain-containing protein</fullName>
    </recommendedName>
</protein>
<keyword evidence="3" id="KW-0862">Zinc</keyword>
<evidence type="ECO:0000256" key="1">
    <source>
        <dbReference type="ARBA" id="ARBA00022723"/>
    </source>
</evidence>
<organism evidence="8 9">
    <name type="scientific">Orchesella dallaii</name>
    <dbReference type="NCBI Taxonomy" id="48710"/>
    <lineage>
        <taxon>Eukaryota</taxon>
        <taxon>Metazoa</taxon>
        <taxon>Ecdysozoa</taxon>
        <taxon>Arthropoda</taxon>
        <taxon>Hexapoda</taxon>
        <taxon>Collembola</taxon>
        <taxon>Entomobryomorpha</taxon>
        <taxon>Entomobryoidea</taxon>
        <taxon>Orchesellidae</taxon>
        <taxon>Orchesellinae</taxon>
        <taxon>Orchesella</taxon>
    </lineage>
</organism>
<dbReference type="Pfam" id="PF01753">
    <property type="entry name" value="zf-MYND"/>
    <property type="match status" value="1"/>
</dbReference>
<evidence type="ECO:0000313" key="8">
    <source>
        <dbReference type="EMBL" id="CAL8123553.1"/>
    </source>
</evidence>
<evidence type="ECO:0000256" key="2">
    <source>
        <dbReference type="ARBA" id="ARBA00022771"/>
    </source>
</evidence>